<evidence type="ECO:0000313" key="2">
    <source>
        <dbReference type="EMBL" id="KAL0948295.1"/>
    </source>
</evidence>
<evidence type="ECO:0000256" key="1">
    <source>
        <dbReference type="SAM" id="MobiDB-lite"/>
    </source>
</evidence>
<protein>
    <submittedName>
        <fullName evidence="2">Uncharacterized protein</fullName>
    </submittedName>
</protein>
<accession>A0ABR3IYY0</accession>
<evidence type="ECO:0000313" key="3">
    <source>
        <dbReference type="Proteomes" id="UP001556367"/>
    </source>
</evidence>
<feature type="region of interest" description="Disordered" evidence="1">
    <location>
        <begin position="1"/>
        <end position="119"/>
    </location>
</feature>
<keyword evidence="3" id="KW-1185">Reference proteome</keyword>
<feature type="compositionally biased region" description="Polar residues" evidence="1">
    <location>
        <begin position="34"/>
        <end position="44"/>
    </location>
</feature>
<comment type="caution">
    <text evidence="2">The sequence shown here is derived from an EMBL/GenBank/DDBJ whole genome shotgun (WGS) entry which is preliminary data.</text>
</comment>
<feature type="compositionally biased region" description="Acidic residues" evidence="1">
    <location>
        <begin position="138"/>
        <end position="152"/>
    </location>
</feature>
<dbReference type="Proteomes" id="UP001556367">
    <property type="component" value="Unassembled WGS sequence"/>
</dbReference>
<reference evidence="3" key="1">
    <citation type="submission" date="2024-06" db="EMBL/GenBank/DDBJ databases">
        <title>Multi-omics analyses provide insights into the biosynthesis of the anticancer antibiotic pleurotin in Hohenbuehelia grisea.</title>
        <authorList>
            <person name="Weaver J.A."/>
            <person name="Alberti F."/>
        </authorList>
    </citation>
    <scope>NUCLEOTIDE SEQUENCE [LARGE SCALE GENOMIC DNA]</scope>
    <source>
        <strain evidence="3">T-177</strain>
    </source>
</reference>
<feature type="region of interest" description="Disordered" evidence="1">
    <location>
        <begin position="132"/>
        <end position="155"/>
    </location>
</feature>
<feature type="compositionally biased region" description="Basic and acidic residues" evidence="1">
    <location>
        <begin position="80"/>
        <end position="110"/>
    </location>
</feature>
<sequence>MVITRRASKRANPDDEVDGAKPAAPVAKRAKAATGSSTKPQTVAKSKPVPKGNSPKKSAPVKAPRVIAPPVITAASESTVAKEAKEKKEVEKGNPKENGKQASAKKDAPQTKDATTAVAAGQSIVAVKHIPLEGNNGEGEEEDEEFSEDEQVPEAQRRLDECDFMLGRMAGGSLKDVARSLDKWLGIHCSGTNRDMADYILAFLEMKMKDGSDLKKEKRKVQCFAGGCGAFSDNGSDSEGFDSEDDY</sequence>
<gene>
    <name evidence="2" type="ORF">HGRIS_010888</name>
</gene>
<name>A0ABR3IYY0_9AGAR</name>
<proteinExistence type="predicted"/>
<organism evidence="2 3">
    <name type="scientific">Hohenbuehelia grisea</name>
    <dbReference type="NCBI Taxonomy" id="104357"/>
    <lineage>
        <taxon>Eukaryota</taxon>
        <taxon>Fungi</taxon>
        <taxon>Dikarya</taxon>
        <taxon>Basidiomycota</taxon>
        <taxon>Agaricomycotina</taxon>
        <taxon>Agaricomycetes</taxon>
        <taxon>Agaricomycetidae</taxon>
        <taxon>Agaricales</taxon>
        <taxon>Pleurotineae</taxon>
        <taxon>Pleurotaceae</taxon>
        <taxon>Hohenbuehelia</taxon>
    </lineage>
</organism>
<dbReference type="EMBL" id="JASNQZ010000014">
    <property type="protein sequence ID" value="KAL0948295.1"/>
    <property type="molecule type" value="Genomic_DNA"/>
</dbReference>